<reference evidence="1 2" key="1">
    <citation type="journal article" date="2018" name="G3 (Bethesda)">
        <title>Phylogenetic and Phylogenomic Definition of Rhizopus Species.</title>
        <authorList>
            <person name="Gryganskyi A.P."/>
            <person name="Golan J."/>
            <person name="Dolatabadi S."/>
            <person name="Mondo S."/>
            <person name="Robb S."/>
            <person name="Idnurm A."/>
            <person name="Muszewska A."/>
            <person name="Steczkiewicz K."/>
            <person name="Masonjones S."/>
            <person name="Liao H.L."/>
            <person name="Gajdeczka M.T."/>
            <person name="Anike F."/>
            <person name="Vuek A."/>
            <person name="Anishchenko I.M."/>
            <person name="Voigt K."/>
            <person name="de Hoog G.S."/>
            <person name="Smith M.E."/>
            <person name="Heitman J."/>
            <person name="Vilgalys R."/>
            <person name="Stajich J.E."/>
        </authorList>
    </citation>
    <scope>NUCLEOTIDE SEQUENCE [LARGE SCALE GENOMIC DNA]</scope>
    <source>
        <strain evidence="1 2">CBS 357.93</strain>
    </source>
</reference>
<evidence type="ECO:0000313" key="1">
    <source>
        <dbReference type="EMBL" id="RCH85446.1"/>
    </source>
</evidence>
<protein>
    <recommendedName>
        <fullName evidence="3">Retrotransposon gag domain-containing protein</fullName>
    </recommendedName>
</protein>
<evidence type="ECO:0000313" key="2">
    <source>
        <dbReference type="Proteomes" id="UP000252139"/>
    </source>
</evidence>
<proteinExistence type="predicted"/>
<accession>A0A367J6A8</accession>
<dbReference type="Proteomes" id="UP000252139">
    <property type="component" value="Unassembled WGS sequence"/>
</dbReference>
<organism evidence="1 2">
    <name type="scientific">Rhizopus azygosporus</name>
    <name type="common">Rhizopus microsporus var. azygosporus</name>
    <dbReference type="NCBI Taxonomy" id="86630"/>
    <lineage>
        <taxon>Eukaryota</taxon>
        <taxon>Fungi</taxon>
        <taxon>Fungi incertae sedis</taxon>
        <taxon>Mucoromycota</taxon>
        <taxon>Mucoromycotina</taxon>
        <taxon>Mucoromycetes</taxon>
        <taxon>Mucorales</taxon>
        <taxon>Mucorineae</taxon>
        <taxon>Rhizopodaceae</taxon>
        <taxon>Rhizopus</taxon>
    </lineage>
</organism>
<evidence type="ECO:0008006" key="3">
    <source>
        <dbReference type="Google" id="ProtNLM"/>
    </source>
</evidence>
<dbReference type="OrthoDB" id="2288643at2759"/>
<name>A0A367J6A8_RHIAZ</name>
<dbReference type="STRING" id="86630.A0A367J6A8"/>
<dbReference type="AlphaFoldDB" id="A0A367J6A8"/>
<comment type="caution">
    <text evidence="1">The sequence shown here is derived from an EMBL/GenBank/DDBJ whole genome shotgun (WGS) entry which is preliminary data.</text>
</comment>
<dbReference type="EMBL" id="PJQL01002096">
    <property type="protein sequence ID" value="RCH85446.1"/>
    <property type="molecule type" value="Genomic_DNA"/>
</dbReference>
<keyword evidence="2" id="KW-1185">Reference proteome</keyword>
<sequence>MSIINQSSISSLSSVAIEMATSCASPSNSTVGIFAQVPFSTQSTNNMDVDYVSPLSVSSAGSMLTLLLLSLTLVLIDSDWRFKIFSSQLVSLGSEVSEYAQAIRTAFEVRSRDLTNMAKLYEMMNNFSGSYASSSRGTSAVASSAPIVTPATPRTYGCPKEVPYFQWVGACLDNFEDVIFCYQLDINTNWYHLMITHIDPDQHLLLRQFLESSGKPTSAVTWDEFKSALFQNYGLTFQYHKIKANEELHSLHFKEHKETIEQFLDRFHALRIRLDAADTGTKRLSSSVAVLSSSLKKSEFAPSSSAGSTGNQKSKSNKFCSFHRVTIHNTEGCQARKKGEEPKAKNRCRRCGSPGCPRHRCNTAVRSGSSCSGDVIVRTLSASSAGNPSS</sequence>
<gene>
    <name evidence="1" type="ORF">CU097_007728</name>
</gene>